<evidence type="ECO:0000313" key="3">
    <source>
        <dbReference type="Proteomes" id="UP000821853"/>
    </source>
</evidence>
<keyword evidence="3" id="KW-1185">Reference proteome</keyword>
<dbReference type="VEuPathDB" id="VectorBase:HLOH_040728"/>
<gene>
    <name evidence="2" type="ORF">HPB48_013450</name>
</gene>
<sequence>MAAVNASTKRIIRKFPRHAPACAVVDDSQTKHPHTHFEPSSPDSPAFISQPGGRIDDVGALLDFVPRGVSLLVLHVGTKDIARTSAETALQKYRTLLHHIKAERPDIGTFFVSLVLPRGPNKRLRHPNLRRVGIINQEAHTFNCRLVIVCNEMDRRFYLDNAMQQLLPSDGVGGKMGCTRHHGSITTFVELVTTCCCEPGGTPNRRLERPRPPPCHRPTTADEPGRSPA</sequence>
<feature type="compositionally biased region" description="Basic and acidic residues" evidence="1">
    <location>
        <begin position="219"/>
        <end position="229"/>
    </location>
</feature>
<dbReference type="EMBL" id="JABSTR010000009">
    <property type="protein sequence ID" value="KAH9378881.1"/>
    <property type="molecule type" value="Genomic_DNA"/>
</dbReference>
<feature type="region of interest" description="Disordered" evidence="1">
    <location>
        <begin position="202"/>
        <end position="229"/>
    </location>
</feature>
<reference evidence="2 3" key="1">
    <citation type="journal article" date="2020" name="Cell">
        <title>Large-Scale Comparative Analyses of Tick Genomes Elucidate Their Genetic Diversity and Vector Capacities.</title>
        <authorList>
            <consortium name="Tick Genome and Microbiome Consortium (TIGMIC)"/>
            <person name="Jia N."/>
            <person name="Wang J."/>
            <person name="Shi W."/>
            <person name="Du L."/>
            <person name="Sun Y."/>
            <person name="Zhan W."/>
            <person name="Jiang J.F."/>
            <person name="Wang Q."/>
            <person name="Zhang B."/>
            <person name="Ji P."/>
            <person name="Bell-Sakyi L."/>
            <person name="Cui X.M."/>
            <person name="Yuan T.T."/>
            <person name="Jiang B.G."/>
            <person name="Yang W.F."/>
            <person name="Lam T.T."/>
            <person name="Chang Q.C."/>
            <person name="Ding S.J."/>
            <person name="Wang X.J."/>
            <person name="Zhu J.G."/>
            <person name="Ruan X.D."/>
            <person name="Zhao L."/>
            <person name="Wei J.T."/>
            <person name="Ye R.Z."/>
            <person name="Que T.C."/>
            <person name="Du C.H."/>
            <person name="Zhou Y.H."/>
            <person name="Cheng J.X."/>
            <person name="Dai P.F."/>
            <person name="Guo W.B."/>
            <person name="Han X.H."/>
            <person name="Huang E.J."/>
            <person name="Li L.F."/>
            <person name="Wei W."/>
            <person name="Gao Y.C."/>
            <person name="Liu J.Z."/>
            <person name="Shao H.Z."/>
            <person name="Wang X."/>
            <person name="Wang C.C."/>
            <person name="Yang T.C."/>
            <person name="Huo Q.B."/>
            <person name="Li W."/>
            <person name="Chen H.Y."/>
            <person name="Chen S.E."/>
            <person name="Zhou L.G."/>
            <person name="Ni X.B."/>
            <person name="Tian J.H."/>
            <person name="Sheng Y."/>
            <person name="Liu T."/>
            <person name="Pan Y.S."/>
            <person name="Xia L.Y."/>
            <person name="Li J."/>
            <person name="Zhao F."/>
            <person name="Cao W.C."/>
        </authorList>
    </citation>
    <scope>NUCLEOTIDE SEQUENCE [LARGE SCALE GENOMIC DNA]</scope>
    <source>
        <strain evidence="2">HaeL-2018</strain>
    </source>
</reference>
<dbReference type="OrthoDB" id="8871915at2759"/>
<accession>A0A9J6GVH3</accession>
<comment type="caution">
    <text evidence="2">The sequence shown here is derived from an EMBL/GenBank/DDBJ whole genome shotgun (WGS) entry which is preliminary data.</text>
</comment>
<dbReference type="Proteomes" id="UP000821853">
    <property type="component" value="Unassembled WGS sequence"/>
</dbReference>
<dbReference type="SUPFAM" id="SSF52266">
    <property type="entry name" value="SGNH hydrolase"/>
    <property type="match status" value="1"/>
</dbReference>
<evidence type="ECO:0000256" key="1">
    <source>
        <dbReference type="SAM" id="MobiDB-lite"/>
    </source>
</evidence>
<protein>
    <submittedName>
        <fullName evidence="2">Uncharacterized protein</fullName>
    </submittedName>
</protein>
<dbReference type="Gene3D" id="3.40.50.1110">
    <property type="entry name" value="SGNH hydrolase"/>
    <property type="match status" value="1"/>
</dbReference>
<dbReference type="InterPro" id="IPR036514">
    <property type="entry name" value="SGNH_hydro_sf"/>
</dbReference>
<evidence type="ECO:0000313" key="2">
    <source>
        <dbReference type="EMBL" id="KAH9378881.1"/>
    </source>
</evidence>
<proteinExistence type="predicted"/>
<dbReference type="AlphaFoldDB" id="A0A9J6GVH3"/>
<organism evidence="2 3">
    <name type="scientific">Haemaphysalis longicornis</name>
    <name type="common">Bush tick</name>
    <dbReference type="NCBI Taxonomy" id="44386"/>
    <lineage>
        <taxon>Eukaryota</taxon>
        <taxon>Metazoa</taxon>
        <taxon>Ecdysozoa</taxon>
        <taxon>Arthropoda</taxon>
        <taxon>Chelicerata</taxon>
        <taxon>Arachnida</taxon>
        <taxon>Acari</taxon>
        <taxon>Parasitiformes</taxon>
        <taxon>Ixodida</taxon>
        <taxon>Ixodoidea</taxon>
        <taxon>Ixodidae</taxon>
        <taxon>Haemaphysalinae</taxon>
        <taxon>Haemaphysalis</taxon>
    </lineage>
</organism>
<name>A0A9J6GVH3_HAELO</name>